<dbReference type="PROSITE" id="PS51340">
    <property type="entry name" value="MOSC"/>
    <property type="match status" value="1"/>
</dbReference>
<dbReference type="Gene3D" id="2.40.33.20">
    <property type="entry name" value="PK beta-barrel domain-like"/>
    <property type="match status" value="1"/>
</dbReference>
<evidence type="ECO:0000259" key="1">
    <source>
        <dbReference type="PROSITE" id="PS51340"/>
    </source>
</evidence>
<sequence length="159" mass="16818">MSELRQMMGRAAQAGRVDWIGLRPGRRADVVAVDAVRVTEAGLEGDRARAGKRAVSLVQAEHLAAIGGYLGRGLVAAADLRRNLVVSGLNLLAYRDREIGIGAEVVLRLRGPCAPCSRMEETFGHGGYAAVRGHGGMVAEVVRTGTIRRGDAVVLRPAP</sequence>
<dbReference type="RefSeq" id="WP_012178865.1">
    <property type="nucleotide sequence ID" value="NC_009952.1"/>
</dbReference>
<name>A8LQR7_DINSH</name>
<evidence type="ECO:0000313" key="3">
    <source>
        <dbReference type="Proteomes" id="UP000006833"/>
    </source>
</evidence>
<dbReference type="PANTHER" id="PTHR36930:SF1">
    <property type="entry name" value="MOSC DOMAIN-CONTAINING PROTEIN"/>
    <property type="match status" value="1"/>
</dbReference>
<dbReference type="OrthoDB" id="1550913at2"/>
<dbReference type="HOGENOM" id="CLU_104911_2_0_5"/>
<protein>
    <recommendedName>
        <fullName evidence="1">MOSC domain-containing protein</fullName>
    </recommendedName>
</protein>
<dbReference type="SUPFAM" id="SSF50800">
    <property type="entry name" value="PK beta-barrel domain-like"/>
    <property type="match status" value="1"/>
</dbReference>
<dbReference type="PANTHER" id="PTHR36930">
    <property type="entry name" value="METAL-SULFUR CLUSTER BIOSYNTHESIS PROTEINS YUAD-RELATED"/>
    <property type="match status" value="1"/>
</dbReference>
<dbReference type="InterPro" id="IPR005302">
    <property type="entry name" value="MoCF_Sase_C"/>
</dbReference>
<organism evidence="2 3">
    <name type="scientific">Dinoroseobacter shibae (strain DSM 16493 / NCIMB 14021 / DFL 12)</name>
    <dbReference type="NCBI Taxonomy" id="398580"/>
    <lineage>
        <taxon>Bacteria</taxon>
        <taxon>Pseudomonadati</taxon>
        <taxon>Pseudomonadota</taxon>
        <taxon>Alphaproteobacteria</taxon>
        <taxon>Rhodobacterales</taxon>
        <taxon>Roseobacteraceae</taxon>
        <taxon>Dinoroseobacter</taxon>
    </lineage>
</organism>
<accession>A8LQR7</accession>
<dbReference type="eggNOG" id="COG2258">
    <property type="taxonomic scope" value="Bacteria"/>
</dbReference>
<dbReference type="Proteomes" id="UP000006833">
    <property type="component" value="Chromosome"/>
</dbReference>
<dbReference type="AlphaFoldDB" id="A8LQR7"/>
<proteinExistence type="predicted"/>
<dbReference type="GO" id="GO:0030151">
    <property type="term" value="F:molybdenum ion binding"/>
    <property type="evidence" value="ECO:0007669"/>
    <property type="project" value="InterPro"/>
</dbReference>
<dbReference type="Pfam" id="PF03473">
    <property type="entry name" value="MOSC"/>
    <property type="match status" value="1"/>
</dbReference>
<dbReference type="GO" id="GO:0003824">
    <property type="term" value="F:catalytic activity"/>
    <property type="evidence" value="ECO:0007669"/>
    <property type="project" value="InterPro"/>
</dbReference>
<reference evidence="3" key="1">
    <citation type="journal article" date="2010" name="ISME J.">
        <title>The complete genome sequence of the algal symbiont Dinoroseobacter shibae: a hitchhiker's guide to life in the sea.</title>
        <authorList>
            <person name="Wagner-Dobler I."/>
            <person name="Ballhausen B."/>
            <person name="Berger M."/>
            <person name="Brinkhoff T."/>
            <person name="Buchholz I."/>
            <person name="Bunk B."/>
            <person name="Cypionka H."/>
            <person name="Daniel R."/>
            <person name="Drepper T."/>
            <person name="Gerdts G."/>
            <person name="Hahnke S."/>
            <person name="Han C."/>
            <person name="Jahn D."/>
            <person name="Kalhoefer D."/>
            <person name="Kiss H."/>
            <person name="Klenk H.P."/>
            <person name="Kyrpides N."/>
            <person name="Liebl W."/>
            <person name="Liesegang H."/>
            <person name="Meincke L."/>
            <person name="Pati A."/>
            <person name="Petersen J."/>
            <person name="Piekarski T."/>
            <person name="Pommerenke C."/>
            <person name="Pradella S."/>
            <person name="Pukall R."/>
            <person name="Rabus R."/>
            <person name="Stackebrandt E."/>
            <person name="Thole S."/>
            <person name="Thompson L."/>
            <person name="Tielen P."/>
            <person name="Tomasch J."/>
            <person name="von Jan M."/>
            <person name="Wanphrut N."/>
            <person name="Wichels A."/>
            <person name="Zech H."/>
            <person name="Simon M."/>
        </authorList>
    </citation>
    <scope>NUCLEOTIDE SEQUENCE [LARGE SCALE GENOMIC DNA]</scope>
    <source>
        <strain evidence="3">DSM 16493 / NCIMB 14021 / DFL 12</strain>
    </source>
</reference>
<keyword evidence="3" id="KW-1185">Reference proteome</keyword>
<dbReference type="GO" id="GO:0030170">
    <property type="term" value="F:pyridoxal phosphate binding"/>
    <property type="evidence" value="ECO:0007669"/>
    <property type="project" value="InterPro"/>
</dbReference>
<feature type="domain" description="MOSC" evidence="1">
    <location>
        <begin position="30"/>
        <end position="156"/>
    </location>
</feature>
<evidence type="ECO:0000313" key="2">
    <source>
        <dbReference type="EMBL" id="ABV93934.1"/>
    </source>
</evidence>
<gene>
    <name evidence="2" type="ordered locus">Dshi_2198</name>
</gene>
<dbReference type="EMBL" id="CP000830">
    <property type="protein sequence ID" value="ABV93934.1"/>
    <property type="molecule type" value="Genomic_DNA"/>
</dbReference>
<dbReference type="KEGG" id="dsh:Dshi_2198"/>
<dbReference type="InterPro" id="IPR052716">
    <property type="entry name" value="MOSC_domain"/>
</dbReference>
<dbReference type="InterPro" id="IPR011037">
    <property type="entry name" value="Pyrv_Knase-like_insert_dom_sf"/>
</dbReference>
<dbReference type="STRING" id="398580.Dshi_2198"/>